<feature type="transmembrane region" description="Helical" evidence="1">
    <location>
        <begin position="12"/>
        <end position="36"/>
    </location>
</feature>
<keyword evidence="1" id="KW-1133">Transmembrane helix</keyword>
<keyword evidence="3" id="KW-1185">Reference proteome</keyword>
<evidence type="ECO:0000313" key="2">
    <source>
        <dbReference type="EMBL" id="TYQ00006.1"/>
    </source>
</evidence>
<sequence>MNKMSISKQNLWIKIIASVNGVAAVIHAFFWVLVFVKSPTISSKENILEKTNLATTYGFGIADLIWSVPLLVIGSVWLWKKTPIGWLGAQFANVLYWYSFTVIITRDFHSGTISPGTMLFLPFAIFSFWAASFLWKQRSVFF</sequence>
<comment type="caution">
    <text evidence="2">The sequence shown here is derived from an EMBL/GenBank/DDBJ whole genome shotgun (WGS) entry which is preliminary data.</text>
</comment>
<evidence type="ECO:0008006" key="4">
    <source>
        <dbReference type="Google" id="ProtNLM"/>
    </source>
</evidence>
<organism evidence="2 3">
    <name type="scientific">Tenacibaculum adriaticum</name>
    <dbReference type="NCBI Taxonomy" id="413713"/>
    <lineage>
        <taxon>Bacteria</taxon>
        <taxon>Pseudomonadati</taxon>
        <taxon>Bacteroidota</taxon>
        <taxon>Flavobacteriia</taxon>
        <taxon>Flavobacteriales</taxon>
        <taxon>Flavobacteriaceae</taxon>
        <taxon>Tenacibaculum</taxon>
    </lineage>
</organism>
<keyword evidence="1" id="KW-0472">Membrane</keyword>
<feature type="transmembrane region" description="Helical" evidence="1">
    <location>
        <begin position="56"/>
        <end position="79"/>
    </location>
</feature>
<dbReference type="AlphaFoldDB" id="A0A5S5DW00"/>
<feature type="transmembrane region" description="Helical" evidence="1">
    <location>
        <begin position="117"/>
        <end position="135"/>
    </location>
</feature>
<feature type="transmembrane region" description="Helical" evidence="1">
    <location>
        <begin position="86"/>
        <end position="105"/>
    </location>
</feature>
<dbReference type="EMBL" id="VNIA01000001">
    <property type="protein sequence ID" value="TYQ00006.1"/>
    <property type="molecule type" value="Genomic_DNA"/>
</dbReference>
<protein>
    <recommendedName>
        <fullName evidence="4">TspO/MBR related protein</fullName>
    </recommendedName>
</protein>
<gene>
    <name evidence="2" type="ORF">C7447_101614</name>
</gene>
<keyword evidence="1" id="KW-0812">Transmembrane</keyword>
<proteinExistence type="predicted"/>
<evidence type="ECO:0000256" key="1">
    <source>
        <dbReference type="SAM" id="Phobius"/>
    </source>
</evidence>
<reference evidence="2 3" key="1">
    <citation type="submission" date="2019-07" db="EMBL/GenBank/DDBJ databases">
        <title>Genomic Encyclopedia of Type Strains, Phase IV (KMG-IV): sequencing the most valuable type-strain genomes for metagenomic binning, comparative biology and taxonomic classification.</title>
        <authorList>
            <person name="Goeker M."/>
        </authorList>
    </citation>
    <scope>NUCLEOTIDE SEQUENCE [LARGE SCALE GENOMIC DNA]</scope>
    <source>
        <strain evidence="2 3">DSM 18961</strain>
    </source>
</reference>
<evidence type="ECO:0000313" key="3">
    <source>
        <dbReference type="Proteomes" id="UP000323136"/>
    </source>
</evidence>
<dbReference type="Proteomes" id="UP000323136">
    <property type="component" value="Unassembled WGS sequence"/>
</dbReference>
<name>A0A5S5DW00_9FLAO</name>
<accession>A0A5S5DW00</accession>